<evidence type="ECO:0000256" key="7">
    <source>
        <dbReference type="ARBA" id="ARBA00022840"/>
    </source>
</evidence>
<comment type="catalytic activity">
    <reaction evidence="8 9">
        <text>N-acetyl-L-glutamate + ATP = N-acetyl-L-glutamyl 5-phosphate + ADP</text>
        <dbReference type="Rhea" id="RHEA:14629"/>
        <dbReference type="ChEBI" id="CHEBI:30616"/>
        <dbReference type="ChEBI" id="CHEBI:44337"/>
        <dbReference type="ChEBI" id="CHEBI:57936"/>
        <dbReference type="ChEBI" id="CHEBI:456216"/>
        <dbReference type="EC" id="2.7.2.8"/>
    </reaction>
</comment>
<dbReference type="GO" id="GO:0003991">
    <property type="term" value="F:acetylglutamate kinase activity"/>
    <property type="evidence" value="ECO:0007669"/>
    <property type="project" value="UniProtKB-EC"/>
</dbReference>
<feature type="binding site" evidence="9">
    <location>
        <position position="73"/>
    </location>
    <ligand>
        <name>substrate</name>
    </ligand>
</feature>
<feature type="site" description="Transition state stabilizer" evidence="9">
    <location>
        <position position="225"/>
    </location>
</feature>
<evidence type="ECO:0000256" key="2">
    <source>
        <dbReference type="ARBA" id="ARBA00022571"/>
    </source>
</evidence>
<dbReference type="EC" id="2.7.2.8" evidence="9"/>
<dbReference type="InterPro" id="IPR004662">
    <property type="entry name" value="AcgluKinase_fam"/>
</dbReference>
<evidence type="ECO:0000256" key="5">
    <source>
        <dbReference type="ARBA" id="ARBA00022741"/>
    </source>
</evidence>
<keyword evidence="9" id="KW-0963">Cytoplasm</keyword>
<evidence type="ECO:0000256" key="4">
    <source>
        <dbReference type="ARBA" id="ARBA00022679"/>
    </source>
</evidence>
<evidence type="ECO:0000256" key="8">
    <source>
        <dbReference type="ARBA" id="ARBA00048141"/>
    </source>
</evidence>
<dbReference type="HAMAP" id="MF_00082">
    <property type="entry name" value="ArgB"/>
    <property type="match status" value="1"/>
</dbReference>
<evidence type="ECO:0000259" key="10">
    <source>
        <dbReference type="Pfam" id="PF00696"/>
    </source>
</evidence>
<reference evidence="11 12" key="1">
    <citation type="submission" date="2022-04" db="EMBL/GenBank/DDBJ databases">
        <title>Halobacillus sp. isolated from saltern.</title>
        <authorList>
            <person name="Won M."/>
            <person name="Lee C.-M."/>
            <person name="Woen H.-Y."/>
            <person name="Kwon S.-W."/>
        </authorList>
    </citation>
    <scope>NUCLEOTIDE SEQUENCE [LARGE SCALE GENOMIC DNA]</scope>
    <source>
        <strain evidence="11 12">SSBR10-3</strain>
    </source>
</reference>
<evidence type="ECO:0000256" key="9">
    <source>
        <dbReference type="HAMAP-Rule" id="MF_00082"/>
    </source>
</evidence>
<comment type="similarity">
    <text evidence="9">Belongs to the acetylglutamate kinase family. ArgB subfamily.</text>
</comment>
<sequence length="269" mass="28467">MSKSTLAIAHNYKPVIVVKLGGSMISQLTEQFYASLKKLTDVYECIIVHGGGPAITSMLERLNIQGEFHEGLRKTTPETLEVVEMTMGGKVNAHVTSKLAEQGVRAVGLKGSDANLITASLIDSETLGLVGKVDEVETTFLTNCLRGGYMPVIAPLGKMLDGRTVNINADIAASAIAKAMNAEKLLIVTDVPGIMHNGEVIEETTPDEISALISTGGIYGGMIPKVQSAVEALSERLAEVMIVSGKQAVIENGVMTGTKICAKRKEGVE</sequence>
<dbReference type="CDD" id="cd04238">
    <property type="entry name" value="AAK_NAGK-like"/>
    <property type="match status" value="1"/>
</dbReference>
<keyword evidence="12" id="KW-1185">Reference proteome</keyword>
<dbReference type="Gene3D" id="3.40.1160.10">
    <property type="entry name" value="Acetylglutamate kinase-like"/>
    <property type="match status" value="1"/>
</dbReference>
<dbReference type="InterPro" id="IPR037528">
    <property type="entry name" value="ArgB"/>
</dbReference>
<dbReference type="PIRSF" id="PIRSF000728">
    <property type="entry name" value="NAGK"/>
    <property type="match status" value="1"/>
</dbReference>
<comment type="pathway">
    <text evidence="1 9">Amino-acid biosynthesis; L-arginine biosynthesis; N(2)-acetyl-L-ornithine from L-glutamate: step 2/4.</text>
</comment>
<evidence type="ECO:0000256" key="6">
    <source>
        <dbReference type="ARBA" id="ARBA00022777"/>
    </source>
</evidence>
<comment type="subcellular location">
    <subcellularLocation>
        <location evidence="9">Cytoplasm</location>
    </subcellularLocation>
</comment>
<dbReference type="PANTHER" id="PTHR23342:SF0">
    <property type="entry name" value="N-ACETYLGLUTAMATE SYNTHASE, MITOCHONDRIAL"/>
    <property type="match status" value="1"/>
</dbReference>
<keyword evidence="3 9" id="KW-0028">Amino-acid biosynthesis</keyword>
<dbReference type="InterPro" id="IPR036393">
    <property type="entry name" value="AceGlu_kinase-like_sf"/>
</dbReference>
<dbReference type="Pfam" id="PF00696">
    <property type="entry name" value="AA_kinase"/>
    <property type="match status" value="1"/>
</dbReference>
<keyword evidence="4 9" id="KW-0808">Transferase</keyword>
<evidence type="ECO:0000313" key="11">
    <source>
        <dbReference type="EMBL" id="UOQ45143.1"/>
    </source>
</evidence>
<name>A0ABY4EL02_9BACI</name>
<protein>
    <recommendedName>
        <fullName evidence="9">Acetylglutamate kinase</fullName>
        <ecNumber evidence="9">2.7.2.8</ecNumber>
    </recommendedName>
    <alternativeName>
        <fullName evidence="9">N-acetyl-L-glutamate 5-phosphotransferase</fullName>
    </alternativeName>
    <alternativeName>
        <fullName evidence="9">NAG kinase</fullName>
        <shortName evidence="9">NAGK</shortName>
    </alternativeName>
</protein>
<dbReference type="NCBIfam" id="TIGR00761">
    <property type="entry name" value="argB"/>
    <property type="match status" value="1"/>
</dbReference>
<dbReference type="InterPro" id="IPR001048">
    <property type="entry name" value="Asp/Glu/Uridylate_kinase"/>
</dbReference>
<feature type="binding site" evidence="9">
    <location>
        <position position="166"/>
    </location>
    <ligand>
        <name>substrate</name>
    </ligand>
</feature>
<gene>
    <name evidence="9 11" type="primary">argB</name>
    <name evidence="11" type="ORF">MUN89_04080</name>
</gene>
<accession>A0ABY4EL02</accession>
<keyword evidence="5 9" id="KW-0547">Nucleotide-binding</keyword>
<keyword evidence="6 9" id="KW-0418">Kinase</keyword>
<proteinExistence type="inferred from homology"/>
<feature type="binding site" evidence="9">
    <location>
        <begin position="51"/>
        <end position="52"/>
    </location>
    <ligand>
        <name>substrate</name>
    </ligand>
</feature>
<dbReference type="RefSeq" id="WP_244711638.1">
    <property type="nucleotide sequence ID" value="NZ_CP095073.1"/>
</dbReference>
<evidence type="ECO:0000313" key="12">
    <source>
        <dbReference type="Proteomes" id="UP000831787"/>
    </source>
</evidence>
<feature type="domain" description="Aspartate/glutamate/uridylate kinase" evidence="10">
    <location>
        <begin position="15"/>
        <end position="244"/>
    </location>
</feature>
<organism evidence="11 12">
    <name type="scientific">Halobacillus salinarum</name>
    <dbReference type="NCBI Taxonomy" id="2932257"/>
    <lineage>
        <taxon>Bacteria</taxon>
        <taxon>Bacillati</taxon>
        <taxon>Bacillota</taxon>
        <taxon>Bacilli</taxon>
        <taxon>Bacillales</taxon>
        <taxon>Bacillaceae</taxon>
        <taxon>Halobacillus</taxon>
    </lineage>
</organism>
<dbReference type="Proteomes" id="UP000831787">
    <property type="component" value="Chromosome"/>
</dbReference>
<dbReference type="PANTHER" id="PTHR23342">
    <property type="entry name" value="N-ACETYLGLUTAMATE SYNTHASE"/>
    <property type="match status" value="1"/>
</dbReference>
<evidence type="ECO:0000256" key="3">
    <source>
        <dbReference type="ARBA" id="ARBA00022605"/>
    </source>
</evidence>
<keyword evidence="7 9" id="KW-0067">ATP-binding</keyword>
<feature type="site" description="Transition state stabilizer" evidence="9">
    <location>
        <position position="19"/>
    </location>
</feature>
<dbReference type="SUPFAM" id="SSF53633">
    <property type="entry name" value="Carbamate kinase-like"/>
    <property type="match status" value="1"/>
</dbReference>
<dbReference type="EMBL" id="CP095073">
    <property type="protein sequence ID" value="UOQ45143.1"/>
    <property type="molecule type" value="Genomic_DNA"/>
</dbReference>
<evidence type="ECO:0000256" key="1">
    <source>
        <dbReference type="ARBA" id="ARBA00004828"/>
    </source>
</evidence>
<comment type="function">
    <text evidence="9">Catalyzes the ATP-dependent phosphorylation of N-acetyl-L-glutamate.</text>
</comment>
<keyword evidence="2 9" id="KW-0055">Arginine biosynthesis</keyword>